<sequence>MNATANWTPVDPLGEALHFLRLSGTFYTRSEFSAPWGLALPPLADCLMFHVVNAGRAWLDVDGHERVLLRPGDLALVPHGLGHTLASEPDGAADALFDLPREAVSERYDILRHGGGGAPTHMVCGAVRFDHPAARQLVALLPKAIVIEAAHTLHDDWIGHTLRLMAAEARELRPGGETIITRLSDILVIQAIRAWIERDPAARTGWLGALKDRQIGRALTLIHRDPAHAWTLASLASQVAMSRSAFAARFAELVGVPAMQYVARWRMQLAATTLKESGAALADVAARLGYQSEAAFSRAFKRCVGVSPGAVRRGTVP</sequence>
<dbReference type="EMBL" id="JAOVZO020000011">
    <property type="protein sequence ID" value="MDC8012534.1"/>
    <property type="molecule type" value="Genomic_DNA"/>
</dbReference>
<evidence type="ECO:0000256" key="2">
    <source>
        <dbReference type="ARBA" id="ARBA00023125"/>
    </source>
</evidence>
<feature type="domain" description="HTH araC/xylS-type" evidence="4">
    <location>
        <begin position="216"/>
        <end position="314"/>
    </location>
</feature>
<dbReference type="PROSITE" id="PS00041">
    <property type="entry name" value="HTH_ARAC_FAMILY_1"/>
    <property type="match status" value="1"/>
</dbReference>
<dbReference type="InterPro" id="IPR020449">
    <property type="entry name" value="Tscrpt_reg_AraC-type_HTH"/>
</dbReference>
<accession>A0A9X3YHJ9</accession>
<dbReference type="Pfam" id="PF12852">
    <property type="entry name" value="Cupin_6"/>
    <property type="match status" value="1"/>
</dbReference>
<gene>
    <name evidence="5" type="ORF">OD750_008235</name>
</gene>
<dbReference type="InterPro" id="IPR018062">
    <property type="entry name" value="HTH_AraC-typ_CS"/>
</dbReference>
<keyword evidence="6" id="KW-1185">Reference proteome</keyword>
<evidence type="ECO:0000256" key="1">
    <source>
        <dbReference type="ARBA" id="ARBA00023015"/>
    </source>
</evidence>
<keyword evidence="2" id="KW-0238">DNA-binding</keyword>
<dbReference type="PRINTS" id="PR00032">
    <property type="entry name" value="HTHARAC"/>
</dbReference>
<dbReference type="SUPFAM" id="SSF51182">
    <property type="entry name" value="RmlC-like cupins"/>
    <property type="match status" value="1"/>
</dbReference>
<dbReference type="InterPro" id="IPR009057">
    <property type="entry name" value="Homeodomain-like_sf"/>
</dbReference>
<organism evidence="5 6">
    <name type="scientific">Tahibacter soli</name>
    <dbReference type="NCBI Taxonomy" id="2983605"/>
    <lineage>
        <taxon>Bacteria</taxon>
        <taxon>Pseudomonadati</taxon>
        <taxon>Pseudomonadota</taxon>
        <taxon>Gammaproteobacteria</taxon>
        <taxon>Lysobacterales</taxon>
        <taxon>Rhodanobacteraceae</taxon>
        <taxon>Tahibacter</taxon>
    </lineage>
</organism>
<dbReference type="InterPro" id="IPR018060">
    <property type="entry name" value="HTH_AraC"/>
</dbReference>
<keyword evidence="1" id="KW-0805">Transcription regulation</keyword>
<dbReference type="PANTHER" id="PTHR46796:SF7">
    <property type="entry name" value="ARAC FAMILY TRANSCRIPTIONAL REGULATOR"/>
    <property type="match status" value="1"/>
</dbReference>
<dbReference type="GO" id="GO:0043565">
    <property type="term" value="F:sequence-specific DNA binding"/>
    <property type="evidence" value="ECO:0007669"/>
    <property type="project" value="InterPro"/>
</dbReference>
<dbReference type="PANTHER" id="PTHR46796">
    <property type="entry name" value="HTH-TYPE TRANSCRIPTIONAL ACTIVATOR RHAS-RELATED"/>
    <property type="match status" value="1"/>
</dbReference>
<dbReference type="InterPro" id="IPR032783">
    <property type="entry name" value="AraC_lig"/>
</dbReference>
<protein>
    <submittedName>
        <fullName evidence="5">AraC family transcriptional regulator</fullName>
    </submittedName>
</protein>
<comment type="caution">
    <text evidence="5">The sequence shown here is derived from an EMBL/GenBank/DDBJ whole genome shotgun (WGS) entry which is preliminary data.</text>
</comment>
<proteinExistence type="predicted"/>
<dbReference type="GO" id="GO:0003700">
    <property type="term" value="F:DNA-binding transcription factor activity"/>
    <property type="evidence" value="ECO:0007669"/>
    <property type="project" value="InterPro"/>
</dbReference>
<dbReference type="AlphaFoldDB" id="A0A9X3YHJ9"/>
<dbReference type="SUPFAM" id="SSF46689">
    <property type="entry name" value="Homeodomain-like"/>
    <property type="match status" value="2"/>
</dbReference>
<dbReference type="Proteomes" id="UP001139971">
    <property type="component" value="Unassembled WGS sequence"/>
</dbReference>
<evidence type="ECO:0000256" key="3">
    <source>
        <dbReference type="ARBA" id="ARBA00023163"/>
    </source>
</evidence>
<dbReference type="RefSeq" id="WP_263541107.1">
    <property type="nucleotide sequence ID" value="NZ_JAOVZO020000011.1"/>
</dbReference>
<evidence type="ECO:0000313" key="5">
    <source>
        <dbReference type="EMBL" id="MDC8012534.1"/>
    </source>
</evidence>
<reference evidence="5" key="1">
    <citation type="submission" date="2023-02" db="EMBL/GenBank/DDBJ databases">
        <title>Tahibacter soli sp. nov. isolated from soil.</title>
        <authorList>
            <person name="Baek J.H."/>
            <person name="Lee J.K."/>
            <person name="Choi D.G."/>
            <person name="Jeon C.O."/>
        </authorList>
    </citation>
    <scope>NUCLEOTIDE SEQUENCE</scope>
    <source>
        <strain evidence="5">BL</strain>
    </source>
</reference>
<name>A0A9X3YHJ9_9GAMM</name>
<keyword evidence="3" id="KW-0804">Transcription</keyword>
<dbReference type="InterPro" id="IPR050204">
    <property type="entry name" value="AraC_XylS_family_regulators"/>
</dbReference>
<dbReference type="InterPro" id="IPR011051">
    <property type="entry name" value="RmlC_Cupin_sf"/>
</dbReference>
<dbReference type="Gene3D" id="1.10.10.60">
    <property type="entry name" value="Homeodomain-like"/>
    <property type="match status" value="2"/>
</dbReference>
<dbReference type="PROSITE" id="PS01124">
    <property type="entry name" value="HTH_ARAC_FAMILY_2"/>
    <property type="match status" value="1"/>
</dbReference>
<dbReference type="Pfam" id="PF12833">
    <property type="entry name" value="HTH_18"/>
    <property type="match status" value="1"/>
</dbReference>
<evidence type="ECO:0000313" key="6">
    <source>
        <dbReference type="Proteomes" id="UP001139971"/>
    </source>
</evidence>
<dbReference type="SMART" id="SM00342">
    <property type="entry name" value="HTH_ARAC"/>
    <property type="match status" value="1"/>
</dbReference>
<evidence type="ECO:0000259" key="4">
    <source>
        <dbReference type="PROSITE" id="PS01124"/>
    </source>
</evidence>